<proteinExistence type="predicted"/>
<protein>
    <submittedName>
        <fullName evidence="1">Uncharacterized protein</fullName>
    </submittedName>
</protein>
<dbReference type="EMBL" id="LBWB01000050">
    <property type="protein sequence ID" value="KKQ97248.1"/>
    <property type="molecule type" value="Genomic_DNA"/>
</dbReference>
<evidence type="ECO:0000313" key="2">
    <source>
        <dbReference type="Proteomes" id="UP000033881"/>
    </source>
</evidence>
<gene>
    <name evidence="1" type="ORF">UT24_C0050G0003</name>
</gene>
<dbReference type="STRING" id="1618574.UT24_C0050G0003"/>
<comment type="caution">
    <text evidence="1">The sequence shown here is derived from an EMBL/GenBank/DDBJ whole genome shotgun (WGS) entry which is preliminary data.</text>
</comment>
<accession>A0A0G0LZ97</accession>
<dbReference type="AlphaFoldDB" id="A0A0G0LZ97"/>
<reference evidence="1 2" key="1">
    <citation type="journal article" date="2015" name="Nature">
        <title>rRNA introns, odd ribosomes, and small enigmatic genomes across a large radiation of phyla.</title>
        <authorList>
            <person name="Brown C.T."/>
            <person name="Hug L.A."/>
            <person name="Thomas B.C."/>
            <person name="Sharon I."/>
            <person name="Castelle C.J."/>
            <person name="Singh A."/>
            <person name="Wilkins M.J."/>
            <person name="Williams K.H."/>
            <person name="Banfield J.F."/>
        </authorList>
    </citation>
    <scope>NUCLEOTIDE SEQUENCE [LARGE SCALE GENOMIC DNA]</scope>
</reference>
<dbReference type="Proteomes" id="UP000033881">
    <property type="component" value="Unassembled WGS sequence"/>
</dbReference>
<name>A0A0G0LZ97_9BACT</name>
<evidence type="ECO:0000313" key="1">
    <source>
        <dbReference type="EMBL" id="KKQ97248.1"/>
    </source>
</evidence>
<sequence>MVTCVSLQKAELVARELILDKKYYTYGLMYAHAIFSPKLNLSILKISTGYDFLDCVENIDRENIISEERDSYNRHITFNHALPEFPSTGKASHLMFPEEFHSVEYYQQSSLVAGYFDMIGSALDKRLFVIDNYLTFMKGLQKVIQQLGITCEIHPTMLIPFENAYPRHVLVVDKCSFNQFLDVIPSKRIKPSKDFC</sequence>
<organism evidence="1 2">
    <name type="scientific">Candidatus Woesebacteria bacterium GW2011_GWB1_39_12</name>
    <dbReference type="NCBI Taxonomy" id="1618574"/>
    <lineage>
        <taxon>Bacteria</taxon>
        <taxon>Candidatus Woeseibacteriota</taxon>
    </lineage>
</organism>